<keyword evidence="1" id="KW-0472">Membrane</keyword>
<evidence type="ECO:0000313" key="2">
    <source>
        <dbReference type="EnsemblMetazoa" id="GAUT007338-PA"/>
    </source>
</evidence>
<dbReference type="Proteomes" id="UP000078200">
    <property type="component" value="Unassembled WGS sequence"/>
</dbReference>
<keyword evidence="1" id="KW-1133">Transmembrane helix</keyword>
<feature type="transmembrane region" description="Helical" evidence="1">
    <location>
        <begin position="98"/>
        <end position="118"/>
    </location>
</feature>
<feature type="transmembrane region" description="Helical" evidence="1">
    <location>
        <begin position="55"/>
        <end position="78"/>
    </location>
</feature>
<sequence>MSEESMARKKHSKVKKGVVVNNSAEKLFPIATYEHFWDQLISKNFTIWPRSTSPLVFIVMAIMIIIIFTATITTTNLSNGHNLHSYEDEGDRYLADRFSNRLLVGYNAVVFCILYIGYNDNWAAHCDLARNNHNQDVLTNSYHDDLGSNINRFETKLDFTSDY</sequence>
<evidence type="ECO:0000313" key="3">
    <source>
        <dbReference type="Proteomes" id="UP000078200"/>
    </source>
</evidence>
<organism evidence="2 3">
    <name type="scientific">Glossina austeni</name>
    <name type="common">Savannah tsetse fly</name>
    <dbReference type="NCBI Taxonomy" id="7395"/>
    <lineage>
        <taxon>Eukaryota</taxon>
        <taxon>Metazoa</taxon>
        <taxon>Ecdysozoa</taxon>
        <taxon>Arthropoda</taxon>
        <taxon>Hexapoda</taxon>
        <taxon>Insecta</taxon>
        <taxon>Pterygota</taxon>
        <taxon>Neoptera</taxon>
        <taxon>Endopterygota</taxon>
        <taxon>Diptera</taxon>
        <taxon>Brachycera</taxon>
        <taxon>Muscomorpha</taxon>
        <taxon>Hippoboscoidea</taxon>
        <taxon>Glossinidae</taxon>
        <taxon>Glossina</taxon>
    </lineage>
</organism>
<dbReference type="EnsemblMetazoa" id="GAUT007338-RA">
    <property type="protein sequence ID" value="GAUT007338-PA"/>
    <property type="gene ID" value="GAUT007338"/>
</dbReference>
<keyword evidence="3" id="KW-1185">Reference proteome</keyword>
<name>A0A1A9UK16_GLOAU</name>
<evidence type="ECO:0000256" key="1">
    <source>
        <dbReference type="SAM" id="Phobius"/>
    </source>
</evidence>
<proteinExistence type="predicted"/>
<protein>
    <submittedName>
        <fullName evidence="2">Uncharacterized protein</fullName>
    </submittedName>
</protein>
<dbReference type="VEuPathDB" id="VectorBase:GAUT007338"/>
<dbReference type="AlphaFoldDB" id="A0A1A9UK16"/>
<keyword evidence="1" id="KW-0812">Transmembrane</keyword>
<reference evidence="2" key="1">
    <citation type="submission" date="2020-05" db="UniProtKB">
        <authorList>
            <consortium name="EnsemblMetazoa"/>
        </authorList>
    </citation>
    <scope>IDENTIFICATION</scope>
    <source>
        <strain evidence="2">TTRI</strain>
    </source>
</reference>
<accession>A0A1A9UK16</accession>